<keyword evidence="7" id="KW-1133">Transmembrane helix</keyword>
<feature type="domain" description="Peptidase M48" evidence="8">
    <location>
        <begin position="128"/>
        <end position="296"/>
    </location>
</feature>
<dbReference type="InterPro" id="IPR001915">
    <property type="entry name" value="Peptidase_M48"/>
</dbReference>
<evidence type="ECO:0000313" key="9">
    <source>
        <dbReference type="EMBL" id="MDP9824848.1"/>
    </source>
</evidence>
<dbReference type="CDD" id="cd07328">
    <property type="entry name" value="M48_Ste24p_like"/>
    <property type="match status" value="1"/>
</dbReference>
<protein>
    <recommendedName>
        <fullName evidence="8">Peptidase M48 domain-containing protein</fullName>
    </recommendedName>
</protein>
<name>A0ABT9NWP3_9ACTN</name>
<keyword evidence="10" id="KW-1185">Reference proteome</keyword>
<evidence type="ECO:0000256" key="5">
    <source>
        <dbReference type="ARBA" id="ARBA00022833"/>
    </source>
</evidence>
<dbReference type="Proteomes" id="UP001235712">
    <property type="component" value="Unassembled WGS sequence"/>
</dbReference>
<accession>A0ABT9NWP3</accession>
<comment type="caution">
    <text evidence="9">The sequence shown here is derived from an EMBL/GenBank/DDBJ whole genome shotgun (WGS) entry which is preliminary data.</text>
</comment>
<keyword evidence="6" id="KW-0482">Metalloprotease</keyword>
<comment type="cofactor">
    <cofactor evidence="1">
        <name>Zn(2+)</name>
        <dbReference type="ChEBI" id="CHEBI:29105"/>
    </cofactor>
</comment>
<evidence type="ECO:0000256" key="1">
    <source>
        <dbReference type="ARBA" id="ARBA00001947"/>
    </source>
</evidence>
<evidence type="ECO:0000256" key="2">
    <source>
        <dbReference type="ARBA" id="ARBA00022670"/>
    </source>
</evidence>
<organism evidence="9 10">
    <name type="scientific">Kineosporia succinea</name>
    <dbReference type="NCBI Taxonomy" id="84632"/>
    <lineage>
        <taxon>Bacteria</taxon>
        <taxon>Bacillati</taxon>
        <taxon>Actinomycetota</taxon>
        <taxon>Actinomycetes</taxon>
        <taxon>Kineosporiales</taxon>
        <taxon>Kineosporiaceae</taxon>
        <taxon>Kineosporia</taxon>
    </lineage>
</organism>
<keyword evidence="7" id="KW-0812">Transmembrane</keyword>
<evidence type="ECO:0000259" key="8">
    <source>
        <dbReference type="Pfam" id="PF01435"/>
    </source>
</evidence>
<sequence length="477" mass="53014">MGVRLRVWASLLTLLLVPVGTLLVLCALAATVLLGYENAGIGPQALAPAFLLGLVGLVVLHGLPGRRPVPRPEGLEILPEEEPGLWGEIEDICEVLGEDPPDHLVIDGRPRTAVTEQHDLREMVIGLPLLVGLSRVELRSLMTHEMAHFAHGTTRGTWFVLRAQYWLRSTVGTLRRSPLRRLITLYLKLYSAVSGPARAHHELGADIWAGRLAGPEVAAQALRQRQFVDEAWRRVLEQYGRALVPRGPRASLAEALTELMHDSRELVETEAHRRLFGMSQYDAHPPDEERIATLRSLRFHDRPRLPLEHPHEPAWTWLNDAPGLFDEVEIDAVAPDPDERFSSWATVLTRQLVKDSREKAGDLLDALHRMNPGSPPTLDGLLRAVASGRAQRLTDDLPGSLRAAVIVALAQERRVRAEPDFSPGGPLRITLVTRDGQTWDWPFDEVIADAVRDPRELETLAQALESADVDLREPVEA</sequence>
<gene>
    <name evidence="9" type="ORF">J2S57_000597</name>
</gene>
<dbReference type="EMBL" id="JAUSQZ010000001">
    <property type="protein sequence ID" value="MDP9824848.1"/>
    <property type="molecule type" value="Genomic_DNA"/>
</dbReference>
<evidence type="ECO:0000256" key="3">
    <source>
        <dbReference type="ARBA" id="ARBA00022723"/>
    </source>
</evidence>
<evidence type="ECO:0000256" key="6">
    <source>
        <dbReference type="ARBA" id="ARBA00023049"/>
    </source>
</evidence>
<reference evidence="9 10" key="1">
    <citation type="submission" date="2023-07" db="EMBL/GenBank/DDBJ databases">
        <title>Sequencing the genomes of 1000 actinobacteria strains.</title>
        <authorList>
            <person name="Klenk H.-P."/>
        </authorList>
    </citation>
    <scope>NUCLEOTIDE SEQUENCE [LARGE SCALE GENOMIC DNA]</scope>
    <source>
        <strain evidence="9 10">DSM 44388</strain>
    </source>
</reference>
<proteinExistence type="predicted"/>
<feature type="transmembrane region" description="Helical" evidence="7">
    <location>
        <begin position="45"/>
        <end position="63"/>
    </location>
</feature>
<evidence type="ECO:0000313" key="10">
    <source>
        <dbReference type="Proteomes" id="UP001235712"/>
    </source>
</evidence>
<evidence type="ECO:0000256" key="4">
    <source>
        <dbReference type="ARBA" id="ARBA00022801"/>
    </source>
</evidence>
<keyword evidence="5" id="KW-0862">Zinc</keyword>
<keyword evidence="2" id="KW-0645">Protease</keyword>
<dbReference type="Pfam" id="PF01435">
    <property type="entry name" value="Peptidase_M48"/>
    <property type="match status" value="1"/>
</dbReference>
<keyword evidence="7" id="KW-0472">Membrane</keyword>
<dbReference type="RefSeq" id="WP_307238019.1">
    <property type="nucleotide sequence ID" value="NZ_JAUSQZ010000001.1"/>
</dbReference>
<keyword evidence="4" id="KW-0378">Hydrolase</keyword>
<evidence type="ECO:0000256" key="7">
    <source>
        <dbReference type="SAM" id="Phobius"/>
    </source>
</evidence>
<keyword evidence="3" id="KW-0479">Metal-binding</keyword>